<dbReference type="Proteomes" id="UP001265259">
    <property type="component" value="Unassembled WGS sequence"/>
</dbReference>
<dbReference type="Gene3D" id="3.30.70.100">
    <property type="match status" value="1"/>
</dbReference>
<sequence>MLRLEGRLLCADEAEAEAVRAHLPEHVRLTRAEAGCLSFEVTPAGPLVWTVEETFTGPEAFEAHQSRVQGTPWADATAGIVRDYRVTQDPPAVTPE</sequence>
<keyword evidence="2" id="KW-0503">Monooxygenase</keyword>
<evidence type="ECO:0000313" key="3">
    <source>
        <dbReference type="Proteomes" id="UP001265259"/>
    </source>
</evidence>
<protein>
    <submittedName>
        <fullName evidence="2">Antibiotic biosynthesis monooxygenase</fullName>
    </submittedName>
</protein>
<dbReference type="RefSeq" id="WP_311692070.1">
    <property type="nucleotide sequence ID" value="NZ_JAVRHL010000003.1"/>
</dbReference>
<gene>
    <name evidence="2" type="ORF">RM543_12345</name>
</gene>
<keyword evidence="3" id="KW-1185">Reference proteome</keyword>
<reference evidence="2 3" key="1">
    <citation type="submission" date="2023-09" db="EMBL/GenBank/DDBJ databases">
        <authorList>
            <person name="Rey-Velasco X."/>
        </authorList>
    </citation>
    <scope>NUCLEOTIDE SEQUENCE [LARGE SCALE GENOMIC DNA]</scope>
    <source>
        <strain evidence="2 3">F158</strain>
    </source>
</reference>
<dbReference type="InterPro" id="IPR011008">
    <property type="entry name" value="Dimeric_a/b-barrel"/>
</dbReference>
<proteinExistence type="predicted"/>
<dbReference type="Pfam" id="PF03992">
    <property type="entry name" value="ABM"/>
    <property type="match status" value="1"/>
</dbReference>
<dbReference type="EMBL" id="JAVRHL010000003">
    <property type="protein sequence ID" value="MDT0683478.1"/>
    <property type="molecule type" value="Genomic_DNA"/>
</dbReference>
<dbReference type="GO" id="GO:0004497">
    <property type="term" value="F:monooxygenase activity"/>
    <property type="evidence" value="ECO:0007669"/>
    <property type="project" value="UniProtKB-KW"/>
</dbReference>
<dbReference type="SUPFAM" id="SSF54909">
    <property type="entry name" value="Dimeric alpha+beta barrel"/>
    <property type="match status" value="1"/>
</dbReference>
<comment type="caution">
    <text evidence="2">The sequence shown here is derived from an EMBL/GenBank/DDBJ whole genome shotgun (WGS) entry which is preliminary data.</text>
</comment>
<evidence type="ECO:0000259" key="1">
    <source>
        <dbReference type="Pfam" id="PF03992"/>
    </source>
</evidence>
<dbReference type="InterPro" id="IPR007138">
    <property type="entry name" value="ABM_dom"/>
</dbReference>
<accession>A0ABU3DIE8</accession>
<name>A0ABU3DIE8_9RHOB</name>
<keyword evidence="2" id="KW-0560">Oxidoreductase</keyword>
<evidence type="ECO:0000313" key="2">
    <source>
        <dbReference type="EMBL" id="MDT0683478.1"/>
    </source>
</evidence>
<feature type="domain" description="ABM" evidence="1">
    <location>
        <begin position="11"/>
        <end position="66"/>
    </location>
</feature>
<organism evidence="2 3">
    <name type="scientific">Tropicimonas omnivorans</name>
    <dbReference type="NCBI Taxonomy" id="3075590"/>
    <lineage>
        <taxon>Bacteria</taxon>
        <taxon>Pseudomonadati</taxon>
        <taxon>Pseudomonadota</taxon>
        <taxon>Alphaproteobacteria</taxon>
        <taxon>Rhodobacterales</taxon>
        <taxon>Roseobacteraceae</taxon>
        <taxon>Tropicimonas</taxon>
    </lineage>
</organism>